<name>A0A2S9Q427_9HYPH</name>
<dbReference type="AlphaFoldDB" id="A0A2S9Q427"/>
<dbReference type="Gene3D" id="3.30.300.20">
    <property type="match status" value="1"/>
</dbReference>
<organism evidence="1 2">
    <name type="scientific">Labrys okinawensis</name>
    <dbReference type="NCBI Taxonomy" id="346911"/>
    <lineage>
        <taxon>Bacteria</taxon>
        <taxon>Pseudomonadati</taxon>
        <taxon>Pseudomonadota</taxon>
        <taxon>Alphaproteobacteria</taxon>
        <taxon>Hyphomicrobiales</taxon>
        <taxon>Xanthobacteraceae</taxon>
        <taxon>Labrys</taxon>
    </lineage>
</organism>
<evidence type="ECO:0000313" key="2">
    <source>
        <dbReference type="Proteomes" id="UP000237682"/>
    </source>
</evidence>
<reference evidence="1 2" key="1">
    <citation type="submission" date="2018-02" db="EMBL/GenBank/DDBJ databases">
        <title>Whole genome sequencing of endophytic bacterium.</title>
        <authorList>
            <person name="Eedara R."/>
            <person name="Podile A.R."/>
        </authorList>
    </citation>
    <scope>NUCLEOTIDE SEQUENCE [LARGE SCALE GENOMIC DNA]</scope>
    <source>
        <strain evidence="1 2">RP1T</strain>
    </source>
</reference>
<dbReference type="SUPFAM" id="SSF82784">
    <property type="entry name" value="OsmC-like"/>
    <property type="match status" value="1"/>
</dbReference>
<dbReference type="EMBL" id="PUEJ01000016">
    <property type="protein sequence ID" value="PRH84097.1"/>
    <property type="molecule type" value="Genomic_DNA"/>
</dbReference>
<evidence type="ECO:0000313" key="1">
    <source>
        <dbReference type="EMBL" id="PRH84097.1"/>
    </source>
</evidence>
<dbReference type="RefSeq" id="WP_105865524.1">
    <property type="nucleotide sequence ID" value="NZ_PUEJ01000016.1"/>
</dbReference>
<dbReference type="InterPro" id="IPR036102">
    <property type="entry name" value="OsmC/Ohrsf"/>
</dbReference>
<dbReference type="Pfam" id="PF02566">
    <property type="entry name" value="OsmC"/>
    <property type="match status" value="1"/>
</dbReference>
<dbReference type="Proteomes" id="UP000237682">
    <property type="component" value="Unassembled WGS sequence"/>
</dbReference>
<dbReference type="InterPro" id="IPR052707">
    <property type="entry name" value="OsmC_Ohr_Peroxiredoxin"/>
</dbReference>
<protein>
    <submittedName>
        <fullName evidence="1">Peroxiredoxin</fullName>
    </submittedName>
</protein>
<dbReference type="InterPro" id="IPR015946">
    <property type="entry name" value="KH_dom-like_a/b"/>
</dbReference>
<gene>
    <name evidence="1" type="ORF">C5L14_28915</name>
</gene>
<sequence length="159" mass="17340">MAGREHRYKVTVVWTGNEGEGTSTYRGYSRAHQILAEGKPTIEGSSDPSFRGDATRWNPEDLLVASLSACHKLWYLGLCSQMGVSVLSYEDEAEGVMLEVAGGAGQFEKVTLRPHIVVAAGTDLQKAHDLHKKAHEMCFIARSVNFPVEHEAEIVLAGA</sequence>
<dbReference type="InterPro" id="IPR003718">
    <property type="entry name" value="OsmC/Ohr_fam"/>
</dbReference>
<dbReference type="PANTHER" id="PTHR42830">
    <property type="entry name" value="OSMOTICALLY INDUCIBLE FAMILY PROTEIN"/>
    <property type="match status" value="1"/>
</dbReference>
<keyword evidence="2" id="KW-1185">Reference proteome</keyword>
<dbReference type="OrthoDB" id="9795405at2"/>
<dbReference type="PANTHER" id="PTHR42830:SF2">
    <property type="entry name" value="OSMC_OHR FAMILY PROTEIN"/>
    <property type="match status" value="1"/>
</dbReference>
<comment type="caution">
    <text evidence="1">The sequence shown here is derived from an EMBL/GenBank/DDBJ whole genome shotgun (WGS) entry which is preliminary data.</text>
</comment>
<accession>A0A2S9Q427</accession>
<proteinExistence type="predicted"/>